<accession>A0ABR6L7Y3</accession>
<dbReference type="Proteomes" id="UP000539538">
    <property type="component" value="Unassembled WGS sequence"/>
</dbReference>
<gene>
    <name evidence="1" type="ORF">GGQ99_004696</name>
</gene>
<sequence length="102" mass="11102">MAMARTGPARVELENVNHPGQVNSADAAMYHAMKQAILEVLPARSPGLTVAQMQDGVRRHLPEDLYPGGAKAGWWAKAVQLDLEAKGIIARERVSPLRLHKA</sequence>
<comment type="caution">
    <text evidence="1">The sequence shown here is derived from an EMBL/GenBank/DDBJ whole genome shotgun (WGS) entry which is preliminary data.</text>
</comment>
<proteinExistence type="predicted"/>
<organism evidence="1 2">
    <name type="scientific">Aminobacter niigataensis</name>
    <dbReference type="NCBI Taxonomy" id="83265"/>
    <lineage>
        <taxon>Bacteria</taxon>
        <taxon>Pseudomonadati</taxon>
        <taxon>Pseudomonadota</taxon>
        <taxon>Alphaproteobacteria</taxon>
        <taxon>Hyphomicrobiales</taxon>
        <taxon>Phyllobacteriaceae</taxon>
        <taxon>Aminobacter</taxon>
    </lineage>
</organism>
<name>A0ABR6L7Y3_9HYPH</name>
<dbReference type="InterPro" id="IPR054233">
    <property type="entry name" value="DUF6958"/>
</dbReference>
<keyword evidence="2" id="KW-1185">Reference proteome</keyword>
<protein>
    <submittedName>
        <fullName evidence="1">Uncharacterized protein</fullName>
    </submittedName>
</protein>
<dbReference type="EMBL" id="JACHOT010000009">
    <property type="protein sequence ID" value="MBB4652912.1"/>
    <property type="molecule type" value="Genomic_DNA"/>
</dbReference>
<evidence type="ECO:0000313" key="2">
    <source>
        <dbReference type="Proteomes" id="UP000539538"/>
    </source>
</evidence>
<dbReference type="RefSeq" id="WP_343061773.1">
    <property type="nucleotide sequence ID" value="NZ_BAAAVZ010000026.1"/>
</dbReference>
<dbReference type="Pfam" id="PF22278">
    <property type="entry name" value="DUF6958"/>
    <property type="match status" value="1"/>
</dbReference>
<reference evidence="1 2" key="1">
    <citation type="submission" date="2020-08" db="EMBL/GenBank/DDBJ databases">
        <title>Genomic Encyclopedia of Type Strains, Phase IV (KMG-IV): sequencing the most valuable type-strain genomes for metagenomic binning, comparative biology and taxonomic classification.</title>
        <authorList>
            <person name="Goeker M."/>
        </authorList>
    </citation>
    <scope>NUCLEOTIDE SEQUENCE [LARGE SCALE GENOMIC DNA]</scope>
    <source>
        <strain evidence="1 2">DSM 7050</strain>
    </source>
</reference>
<evidence type="ECO:0000313" key="1">
    <source>
        <dbReference type="EMBL" id="MBB4652912.1"/>
    </source>
</evidence>